<name>A0AAE2MM34_RHILE</name>
<proteinExistence type="inferred from homology"/>
<dbReference type="InterPro" id="IPR008858">
    <property type="entry name" value="TROVE_dom"/>
</dbReference>
<keyword evidence="6 8" id="KW-0687">Ribonucleoprotein</keyword>
<organism evidence="8 9">
    <name type="scientific">Rhizobium leguminosarum</name>
    <dbReference type="NCBI Taxonomy" id="384"/>
    <lineage>
        <taxon>Bacteria</taxon>
        <taxon>Pseudomonadati</taxon>
        <taxon>Pseudomonadota</taxon>
        <taxon>Alphaproteobacteria</taxon>
        <taxon>Hyphomicrobiales</taxon>
        <taxon>Rhizobiaceae</taxon>
        <taxon>Rhizobium/Agrobacterium group</taxon>
        <taxon>Rhizobium</taxon>
    </lineage>
</organism>
<dbReference type="InterPro" id="IPR037214">
    <property type="entry name" value="TROVE_dom_sf"/>
</dbReference>
<evidence type="ECO:0000256" key="3">
    <source>
        <dbReference type="ARBA" id="ARBA00022490"/>
    </source>
</evidence>
<dbReference type="PANTHER" id="PTHR14202:SF0">
    <property type="entry name" value="RNA-BINDING PROTEIN RO60"/>
    <property type="match status" value="1"/>
</dbReference>
<evidence type="ECO:0000313" key="9">
    <source>
        <dbReference type="Proteomes" id="UP000538507"/>
    </source>
</evidence>
<evidence type="ECO:0000313" key="8">
    <source>
        <dbReference type="EMBL" id="MBB4291998.1"/>
    </source>
</evidence>
<dbReference type="PANTHER" id="PTHR14202">
    <property type="entry name" value="60 KDA RIBONUCLEOPROTEIN SSA/RO"/>
    <property type="match status" value="1"/>
</dbReference>
<evidence type="ECO:0000256" key="6">
    <source>
        <dbReference type="ARBA" id="ARBA00023274"/>
    </source>
</evidence>
<evidence type="ECO:0000256" key="5">
    <source>
        <dbReference type="ARBA" id="ARBA00022884"/>
    </source>
</evidence>
<dbReference type="Gene3D" id="3.40.50.410">
    <property type="entry name" value="von Willebrand factor, type A domain"/>
    <property type="match status" value="1"/>
</dbReference>
<dbReference type="EMBL" id="JACIGO010000005">
    <property type="protein sequence ID" value="MBB4291998.1"/>
    <property type="molecule type" value="Genomic_DNA"/>
</dbReference>
<evidence type="ECO:0000256" key="4">
    <source>
        <dbReference type="ARBA" id="ARBA00022723"/>
    </source>
</evidence>
<dbReference type="Proteomes" id="UP000538507">
    <property type="component" value="Unassembled WGS sequence"/>
</dbReference>
<feature type="domain" description="TROVE" evidence="7">
    <location>
        <begin position="28"/>
        <end position="333"/>
    </location>
</feature>
<dbReference type="GO" id="GO:0046872">
    <property type="term" value="F:metal ion binding"/>
    <property type="evidence" value="ECO:0007669"/>
    <property type="project" value="UniProtKB-KW"/>
</dbReference>
<comment type="similarity">
    <text evidence="2">Belongs to the Ro 60 kDa family.</text>
</comment>
<keyword evidence="4" id="KW-0479">Metal-binding</keyword>
<keyword evidence="3" id="KW-0963">Cytoplasm</keyword>
<comment type="subcellular location">
    <subcellularLocation>
        <location evidence="1">Cytoplasm</location>
    </subcellularLocation>
</comment>
<gene>
    <name evidence="8" type="ORF">GGE16_004074</name>
</gene>
<sequence length="526" mass="56917">MNPTRGAVMVNKAIFKTYLGKLLPGTDTKNHEAAPAYQLTPREALAQYAVTGTFNGTFYADGAEQLDAVKTLALQVEPEFLAKVAVYAAEKGQMKDMPVTLLAMLSSLQSDAFARAFPRVVKSGKMLRGFVQVMRSGATGRKSLGTRPKKVVQAWLERASTEQILRAMVGNDPSLADVIRMVHPKPATEERKALYARAIGKPHDYAALPELVKALEAFRRDQTAPVPDVPFQMLTSLPLTREHWVEIARKGGWQMVRQNLNTFARNGVFEVEGFAEALAARLADPEEIRKAKVFPYQLMMAWKMVDGQVPDVVRDALQEAMDIAIANVPSLTGNVVLCPDVSGSMGSPVTGYRKGATSSVRCIDVAGLMTAAFLQRNPKARVLPFENDVVHVSLNKRGSVMTNAGKLAKIGGGGTNCSAPLKRLANEKAKVDLVVFISDNESWVDARGSGQPTAVMTEWARIKRVNPAAKLVCLDIQPHATTEAPTREDVLNIGGFSDAVYGVITAFAANSNGADGWVKAIEAIAL</sequence>
<dbReference type="GO" id="GO:0003723">
    <property type="term" value="F:RNA binding"/>
    <property type="evidence" value="ECO:0007669"/>
    <property type="project" value="UniProtKB-KW"/>
</dbReference>
<protein>
    <submittedName>
        <fullName evidence="8">60 kDa SS-A/Ro ribonucleoprotein</fullName>
    </submittedName>
</protein>
<comment type="caution">
    <text evidence="8">The sequence shown here is derived from an EMBL/GenBank/DDBJ whole genome shotgun (WGS) entry which is preliminary data.</text>
</comment>
<dbReference type="InterPro" id="IPR036465">
    <property type="entry name" value="vWFA_dom_sf"/>
</dbReference>
<accession>A0AAE2MM34</accession>
<dbReference type="SUPFAM" id="SSF140864">
    <property type="entry name" value="TROVE domain-like"/>
    <property type="match status" value="1"/>
</dbReference>
<dbReference type="AlphaFoldDB" id="A0AAE2MM34"/>
<dbReference type="GO" id="GO:1990904">
    <property type="term" value="C:ribonucleoprotein complex"/>
    <property type="evidence" value="ECO:0007669"/>
    <property type="project" value="UniProtKB-KW"/>
</dbReference>
<evidence type="ECO:0000256" key="1">
    <source>
        <dbReference type="ARBA" id="ARBA00004496"/>
    </source>
</evidence>
<dbReference type="SUPFAM" id="SSF53300">
    <property type="entry name" value="vWA-like"/>
    <property type="match status" value="1"/>
</dbReference>
<keyword evidence="5" id="KW-0694">RNA-binding</keyword>
<dbReference type="InterPro" id="IPR056800">
    <property type="entry name" value="vWA_Ro60"/>
</dbReference>
<dbReference type="Pfam" id="PF25045">
    <property type="entry name" value="vWA_Ro60"/>
    <property type="match status" value="1"/>
</dbReference>
<evidence type="ECO:0000259" key="7">
    <source>
        <dbReference type="PROSITE" id="PS50988"/>
    </source>
</evidence>
<dbReference type="GO" id="GO:0005737">
    <property type="term" value="C:cytoplasm"/>
    <property type="evidence" value="ECO:0007669"/>
    <property type="project" value="UniProtKB-SubCell"/>
</dbReference>
<evidence type="ECO:0000256" key="2">
    <source>
        <dbReference type="ARBA" id="ARBA00007814"/>
    </source>
</evidence>
<dbReference type="InterPro" id="IPR040322">
    <property type="entry name" value="TROVE2"/>
</dbReference>
<dbReference type="PROSITE" id="PS50988">
    <property type="entry name" value="TROVE"/>
    <property type="match status" value="1"/>
</dbReference>
<reference evidence="8 9" key="1">
    <citation type="submission" date="2020-08" db="EMBL/GenBank/DDBJ databases">
        <title>Genomic Encyclopedia of Type Strains, Phase IV (KMG-V): Genome sequencing to study the core and pangenomes of soil and plant-associated prokaryotes.</title>
        <authorList>
            <person name="Whitman W."/>
        </authorList>
    </citation>
    <scope>NUCLEOTIDE SEQUENCE [LARGE SCALE GENOMIC DNA]</scope>
    <source>
        <strain evidence="8 9">SEMIA 415</strain>
    </source>
</reference>